<dbReference type="GO" id="GO:0003712">
    <property type="term" value="F:transcription coregulator activity"/>
    <property type="evidence" value="ECO:0007669"/>
    <property type="project" value="InterPro"/>
</dbReference>
<keyword evidence="4 7" id="KW-0010">Activator</keyword>
<dbReference type="EMBL" id="CP059268">
    <property type="protein sequence ID" value="QLQ78864.1"/>
    <property type="molecule type" value="Genomic_DNA"/>
</dbReference>
<evidence type="ECO:0000313" key="11">
    <source>
        <dbReference type="Proteomes" id="UP000510647"/>
    </source>
</evidence>
<feature type="compositionally biased region" description="Low complexity" evidence="8">
    <location>
        <begin position="389"/>
        <end position="403"/>
    </location>
</feature>
<evidence type="ECO:0000256" key="7">
    <source>
        <dbReference type="RuleBase" id="RU364059"/>
    </source>
</evidence>
<evidence type="ECO:0000256" key="6">
    <source>
        <dbReference type="ARBA" id="ARBA00023242"/>
    </source>
</evidence>
<organism evidence="10 11">
    <name type="scientific">Torulaspora globosa</name>
    <dbReference type="NCBI Taxonomy" id="48254"/>
    <lineage>
        <taxon>Eukaryota</taxon>
        <taxon>Fungi</taxon>
        <taxon>Dikarya</taxon>
        <taxon>Ascomycota</taxon>
        <taxon>Saccharomycotina</taxon>
        <taxon>Saccharomycetes</taxon>
        <taxon>Saccharomycetales</taxon>
        <taxon>Saccharomycetaceae</taxon>
        <taxon>Torulaspora</taxon>
    </lineage>
</organism>
<keyword evidence="11" id="KW-1185">Reference proteome</keyword>
<evidence type="ECO:0000259" key="9">
    <source>
        <dbReference type="Pfam" id="PF10744"/>
    </source>
</evidence>
<sequence>MRNVNHRQSIKHITRNFDIIQFKMSSDSYGERLDEIIRLFQDYKSGSVKLDNITKLCQTLGLESFIEDVESQVSRLSAASKIIVIDIDFAKDKGKVTDVKLVLASNFDNFNYYVDNGNGNILLNSLVQYDDLHEFHHNLKYLHLLDSFSNIDIDASNGSTSGNGTGVDAGGQGAYGGKMDLFKYHTELAQFIRYYFEANSSPFKVCTNLNNRFGIYILDHDGEFLAKIYLARAKDPRQRLYEFTYKKDSQDWINESAENYTCGVSLVMEILCDELSTWFPQDFIPDDLLQVNSGTAGDEQRTSAKFDLNELIQSSKNNAAFNTNFELVNDFNGKLINLRSFDISNDNLNLILEILNWLQWSQKVLQPVLNRLFGPSEIANETKQQDGQAIIGSARPRRSSASSGHKRRRFSGNRRPSITESTMLRDEGFQQFTLNEILTNSKPVTSQQSAESISDVASQDKMDVDHPVDESKHPIQLVVSEDHVSLADIAHCSLYDSSEKWKTFIDIIQKYTPK</sequence>
<dbReference type="Proteomes" id="UP000510647">
    <property type="component" value="Chromosome 2"/>
</dbReference>
<gene>
    <name evidence="10" type="ORF">HG537_0B02120</name>
</gene>
<dbReference type="GO" id="GO:0045944">
    <property type="term" value="P:positive regulation of transcription by RNA polymerase II"/>
    <property type="evidence" value="ECO:0007669"/>
    <property type="project" value="UniProtKB-ARBA"/>
</dbReference>
<evidence type="ECO:0000256" key="1">
    <source>
        <dbReference type="ARBA" id="ARBA00004123"/>
    </source>
</evidence>
<comment type="similarity">
    <text evidence="2 7">Belongs to the Mediator complex subunit 1 family.</text>
</comment>
<accession>A0A7H9HM50</accession>
<keyword evidence="3 7" id="KW-0805">Transcription regulation</keyword>
<comment type="subcellular location">
    <subcellularLocation>
        <location evidence="1 7">Nucleus</location>
    </subcellularLocation>
</comment>
<evidence type="ECO:0000313" key="10">
    <source>
        <dbReference type="EMBL" id="QLQ78864.1"/>
    </source>
</evidence>
<feature type="region of interest" description="Disordered" evidence="8">
    <location>
        <begin position="380"/>
        <end position="422"/>
    </location>
</feature>
<feature type="domain" description="Mediator complex subunit Med1" evidence="9">
    <location>
        <begin position="34"/>
        <end position="151"/>
    </location>
</feature>
<dbReference type="GO" id="GO:0016592">
    <property type="term" value="C:mediator complex"/>
    <property type="evidence" value="ECO:0007669"/>
    <property type="project" value="InterPro"/>
</dbReference>
<evidence type="ECO:0000256" key="8">
    <source>
        <dbReference type="SAM" id="MobiDB-lite"/>
    </source>
</evidence>
<evidence type="ECO:0000256" key="2">
    <source>
        <dbReference type="ARBA" id="ARBA00006210"/>
    </source>
</evidence>
<comment type="function">
    <text evidence="7">Component of the Mediator complex, a coactivator involved in the regulated transcription of nearly all RNA polymerase II-dependent genes. Mediator functions as a bridge to convey information from gene-specific regulatory proteins to the basal RNA polymerase II transcription machinery. Mediator is recruited to promoters by direct interactions with regulatory proteins and serves as a scaffold for the assembly of a functional preinitiation complex with RNA polymerase II and the general transcription factors.</text>
</comment>
<evidence type="ECO:0000256" key="5">
    <source>
        <dbReference type="ARBA" id="ARBA00023163"/>
    </source>
</evidence>
<name>A0A7H9HM50_9SACH</name>
<dbReference type="OrthoDB" id="5310959at2759"/>
<protein>
    <recommendedName>
        <fullName evidence="7">Mediator of RNA polymerase II transcription subunit 1</fullName>
    </recommendedName>
    <alternativeName>
        <fullName evidence="7">Mediator complex subunit 1</fullName>
    </alternativeName>
</protein>
<proteinExistence type="inferred from homology"/>
<dbReference type="AlphaFoldDB" id="A0A7H9HM50"/>
<evidence type="ECO:0000256" key="3">
    <source>
        <dbReference type="ARBA" id="ARBA00023015"/>
    </source>
</evidence>
<keyword evidence="5 7" id="KW-0804">Transcription</keyword>
<dbReference type="InterPro" id="IPR019680">
    <property type="entry name" value="Mediator_Med1"/>
</dbReference>
<evidence type="ECO:0000256" key="4">
    <source>
        <dbReference type="ARBA" id="ARBA00023159"/>
    </source>
</evidence>
<reference evidence="10 11" key="1">
    <citation type="submission" date="2020-06" db="EMBL/GenBank/DDBJ databases">
        <title>The yeast mating-type switching endonuclease HO is a domesticated member of an unorthodox homing genetic element family.</title>
        <authorList>
            <person name="Coughlan A.Y."/>
            <person name="Lombardi L."/>
            <person name="Braun-Galleani S."/>
            <person name="Martos A.R."/>
            <person name="Galeote V."/>
            <person name="Bigey F."/>
            <person name="Dequin S."/>
            <person name="Byrne K.P."/>
            <person name="Wolfe K.H."/>
        </authorList>
    </citation>
    <scope>NUCLEOTIDE SEQUENCE [LARGE SCALE GENOMIC DNA]</scope>
    <source>
        <strain evidence="10 11">CBS2947</strain>
    </source>
</reference>
<keyword evidence="6 7" id="KW-0539">Nucleus</keyword>
<dbReference type="Pfam" id="PF10744">
    <property type="entry name" value="Med1"/>
    <property type="match status" value="1"/>
</dbReference>